<dbReference type="InterPro" id="IPR011051">
    <property type="entry name" value="RmlC_Cupin_sf"/>
</dbReference>
<dbReference type="SUPFAM" id="SSF51182">
    <property type="entry name" value="RmlC-like cupins"/>
    <property type="match status" value="1"/>
</dbReference>
<dbReference type="NCBIfam" id="TIGR01221">
    <property type="entry name" value="rmlC"/>
    <property type="match status" value="1"/>
</dbReference>
<dbReference type="PANTHER" id="PTHR21047">
    <property type="entry name" value="DTDP-6-DEOXY-D-GLUCOSE-3,5 EPIMERASE"/>
    <property type="match status" value="1"/>
</dbReference>
<dbReference type="GO" id="GO:0008830">
    <property type="term" value="F:dTDP-4-dehydrorhamnose 3,5-epimerase activity"/>
    <property type="evidence" value="ECO:0007669"/>
    <property type="project" value="UniProtKB-EC"/>
</dbReference>
<dbReference type="RefSeq" id="WP_371385488.1">
    <property type="nucleotide sequence ID" value="NZ_JBGLYH010000007.1"/>
</dbReference>
<evidence type="ECO:0000256" key="3">
    <source>
        <dbReference type="ARBA" id="ARBA00012098"/>
    </source>
</evidence>
<organism evidence="6 7">
    <name type="scientific">Pseudodesulfovibrio karagichevae</name>
    <dbReference type="NCBI Taxonomy" id="3239305"/>
    <lineage>
        <taxon>Bacteria</taxon>
        <taxon>Pseudomonadati</taxon>
        <taxon>Thermodesulfobacteriota</taxon>
        <taxon>Desulfovibrionia</taxon>
        <taxon>Desulfovibrionales</taxon>
        <taxon>Desulfovibrionaceae</taxon>
    </lineage>
</organism>
<reference evidence="6 7" key="1">
    <citation type="submission" date="2024-08" db="EMBL/GenBank/DDBJ databases">
        <title>Sulfate-reducing bacteria isolated from formation water of the oil field in Kazakhstan and description of Pseudodesulfovibrio sp.</title>
        <authorList>
            <person name="Bidzhieva S.K."/>
            <person name="Tourova T.P."/>
            <person name="Grouzdev D.S."/>
            <person name="Beletsky A.V."/>
            <person name="Sokolova D.S."/>
            <person name="Samigullina S.R."/>
            <person name="Poltaraus A.B."/>
            <person name="Avtukh A.N."/>
            <person name="Tereshina V.M."/>
            <person name="Zhaparov N.S."/>
            <person name="Mardanov A.V."/>
            <person name="Nazina T.N."/>
        </authorList>
    </citation>
    <scope>NUCLEOTIDE SEQUENCE [LARGE SCALE GENOMIC DNA]</scope>
    <source>
        <strain evidence="6 7">9FUS</strain>
    </source>
</reference>
<keyword evidence="5 6" id="KW-0413">Isomerase</keyword>
<name>A0ABV4JZR9_9BACT</name>
<protein>
    <recommendedName>
        <fullName evidence="4 5">dTDP-4-dehydrorhamnose 3,5-epimerase</fullName>
        <ecNumber evidence="3 5">5.1.3.13</ecNumber>
    </recommendedName>
    <alternativeName>
        <fullName evidence="5">Thymidine diphospho-4-keto-rhamnose 3,5-epimerase</fullName>
    </alternativeName>
</protein>
<evidence type="ECO:0000313" key="7">
    <source>
        <dbReference type="Proteomes" id="UP001568698"/>
    </source>
</evidence>
<dbReference type="CDD" id="cd00438">
    <property type="entry name" value="cupin_RmlC"/>
    <property type="match status" value="1"/>
</dbReference>
<dbReference type="InterPro" id="IPR000888">
    <property type="entry name" value="RmlC-like"/>
</dbReference>
<evidence type="ECO:0000256" key="4">
    <source>
        <dbReference type="ARBA" id="ARBA00019595"/>
    </source>
</evidence>
<dbReference type="EMBL" id="JBGLYH010000007">
    <property type="protein sequence ID" value="MEZ7195945.1"/>
    <property type="molecule type" value="Genomic_DNA"/>
</dbReference>
<dbReference type="Gene3D" id="2.60.120.10">
    <property type="entry name" value="Jelly Rolls"/>
    <property type="match status" value="1"/>
</dbReference>
<comment type="subunit">
    <text evidence="5">Homodimer.</text>
</comment>
<keyword evidence="7" id="KW-1185">Reference proteome</keyword>
<dbReference type="EC" id="5.1.3.13" evidence="3 5"/>
<accession>A0ABV4JZR9</accession>
<proteinExistence type="inferred from homology"/>
<comment type="function">
    <text evidence="2 5">Catalyzes the epimerization of the C3' and C5'positions of dTDP-6-deoxy-D-xylo-4-hexulose, forming dTDP-6-deoxy-L-lyxo-4-hexulose.</text>
</comment>
<comment type="caution">
    <text evidence="6">The sequence shown here is derived from an EMBL/GenBank/DDBJ whole genome shotgun (WGS) entry which is preliminary data.</text>
</comment>
<gene>
    <name evidence="6" type="primary">rfbC</name>
    <name evidence="6" type="ORF">AB6M95_04225</name>
</gene>
<dbReference type="Proteomes" id="UP001568698">
    <property type="component" value="Unassembled WGS sequence"/>
</dbReference>
<comment type="similarity">
    <text evidence="5">Belongs to the dTDP-4-dehydrorhamnose 3,5-epimerase family.</text>
</comment>
<comment type="pathway">
    <text evidence="5">Carbohydrate biosynthesis; dTDP-L-rhamnose biosynthesis.</text>
</comment>
<dbReference type="Pfam" id="PF00908">
    <property type="entry name" value="dTDP_sugar_isom"/>
    <property type="match status" value="1"/>
</dbReference>
<dbReference type="InterPro" id="IPR014710">
    <property type="entry name" value="RmlC-like_jellyroll"/>
</dbReference>
<evidence type="ECO:0000256" key="2">
    <source>
        <dbReference type="ARBA" id="ARBA00001997"/>
    </source>
</evidence>
<evidence type="ECO:0000256" key="5">
    <source>
        <dbReference type="RuleBase" id="RU364069"/>
    </source>
</evidence>
<sequence length="174" mass="19785">MKTTPLELNGLYLLETEPFKDHRGQFARLFCARELAEIGLEKPIAQINHSLTRAKGAVRGMHFQRQPHAEVKIVRCLRGACFDVAVDLREDSPTYLRWHGEILTGENNRALLIPEGFAHGFQTLEPDTELLYFHTDFYTPDCEGGVRHDDPALGIKWPLPVCDLSARDKNHPLL</sequence>
<comment type="catalytic activity">
    <reaction evidence="1 5">
        <text>dTDP-4-dehydro-6-deoxy-alpha-D-glucose = dTDP-4-dehydro-beta-L-rhamnose</text>
        <dbReference type="Rhea" id="RHEA:16969"/>
        <dbReference type="ChEBI" id="CHEBI:57649"/>
        <dbReference type="ChEBI" id="CHEBI:62830"/>
        <dbReference type="EC" id="5.1.3.13"/>
    </reaction>
</comment>
<dbReference type="PANTHER" id="PTHR21047:SF2">
    <property type="entry name" value="THYMIDINE DIPHOSPHO-4-KETO-RHAMNOSE 3,5-EPIMERASE"/>
    <property type="match status" value="1"/>
</dbReference>
<evidence type="ECO:0000313" key="6">
    <source>
        <dbReference type="EMBL" id="MEZ7195945.1"/>
    </source>
</evidence>
<evidence type="ECO:0000256" key="1">
    <source>
        <dbReference type="ARBA" id="ARBA00001298"/>
    </source>
</evidence>